<protein>
    <submittedName>
        <fullName evidence="1">Uncharacterized protein</fullName>
    </submittedName>
</protein>
<organism evidence="1 2">
    <name type="scientific">Ovis ammon polii x Ovis aries</name>
    <dbReference type="NCBI Taxonomy" id="2918886"/>
    <lineage>
        <taxon>Eukaryota</taxon>
        <taxon>Metazoa</taxon>
        <taxon>Chordata</taxon>
        <taxon>Craniata</taxon>
        <taxon>Vertebrata</taxon>
        <taxon>Euteleostomi</taxon>
        <taxon>Mammalia</taxon>
        <taxon>Eutheria</taxon>
        <taxon>Laurasiatheria</taxon>
        <taxon>Artiodactyla</taxon>
        <taxon>Ruminantia</taxon>
        <taxon>Pecora</taxon>
        <taxon>Bovidae</taxon>
        <taxon>Caprinae</taxon>
        <taxon>Ovis</taxon>
    </lineage>
</organism>
<evidence type="ECO:0000313" key="2">
    <source>
        <dbReference type="Proteomes" id="UP001057279"/>
    </source>
</evidence>
<proteinExistence type="predicted"/>
<sequence>MVKIAFNTPTAVQKEEAQQDVEALISRMVQAQILTGKCSLRSPLALPSLPDSVYLHHLPLALLASPLASQRFARGSQITLYIAEEYWREFEEKSWNQMSPSPGGHYSTSFLSDSPSAHPPPLKDLKQSTIYHGEMCFFDSEAPANSLQGKEPYFLPVMKEADICEEDNIVIIDVPVPRFSDSDNAAIIHNFENGMTAYLDLLLGKCYLMPLNTSTVMPPKNLVELFGRLAVSTNVPLISAGDRDLLRVKVNKK</sequence>
<dbReference type="Proteomes" id="UP001057279">
    <property type="component" value="Chromosome X"/>
</dbReference>
<comment type="caution">
    <text evidence="1">The sequence shown here is derived from an EMBL/GenBank/DDBJ whole genome shotgun (WGS) entry which is preliminary data.</text>
</comment>
<name>A0ACB9U0W6_9CETA</name>
<dbReference type="EMBL" id="CM043025">
    <property type="protein sequence ID" value="KAI4554530.1"/>
    <property type="molecule type" value="Genomic_DNA"/>
</dbReference>
<reference evidence="1" key="1">
    <citation type="submission" date="2022-03" db="EMBL/GenBank/DDBJ databases">
        <title>Genomic analyses of argali, domestic sheep and their hybrids provide insights into chromosomal evolution, heterosis and genetic basis of agronomic traits.</title>
        <authorList>
            <person name="Li M."/>
        </authorList>
    </citation>
    <scope>NUCLEOTIDE SEQUENCE</scope>
    <source>
        <strain evidence="1">F1 hybrid</strain>
    </source>
</reference>
<evidence type="ECO:0000313" key="1">
    <source>
        <dbReference type="EMBL" id="KAI4554530.1"/>
    </source>
</evidence>
<gene>
    <name evidence="1" type="ORF">MJG53_019829</name>
</gene>
<accession>A0ACB9U0W6</accession>
<keyword evidence="2" id="KW-1185">Reference proteome</keyword>